<dbReference type="Proteomes" id="UP000887564">
    <property type="component" value="Unplaced"/>
</dbReference>
<protein>
    <submittedName>
        <fullName evidence="3">Uncharacterized protein</fullName>
    </submittedName>
</protein>
<dbReference type="WBParaSite" id="PEQ_0001290801-mRNA-1">
    <property type="protein sequence ID" value="PEQ_0001290801-mRNA-1"/>
    <property type="gene ID" value="PEQ_0001290801"/>
</dbReference>
<feature type="region of interest" description="Disordered" evidence="1">
    <location>
        <begin position="1"/>
        <end position="37"/>
    </location>
</feature>
<organism evidence="2 3">
    <name type="scientific">Parascaris equorum</name>
    <name type="common">Equine roundworm</name>
    <dbReference type="NCBI Taxonomy" id="6256"/>
    <lineage>
        <taxon>Eukaryota</taxon>
        <taxon>Metazoa</taxon>
        <taxon>Ecdysozoa</taxon>
        <taxon>Nematoda</taxon>
        <taxon>Chromadorea</taxon>
        <taxon>Rhabditida</taxon>
        <taxon>Spirurina</taxon>
        <taxon>Ascaridomorpha</taxon>
        <taxon>Ascaridoidea</taxon>
        <taxon>Ascarididae</taxon>
        <taxon>Parascaris</taxon>
    </lineage>
</organism>
<accession>A0A914S2T3</accession>
<dbReference type="AlphaFoldDB" id="A0A914S2T3"/>
<feature type="compositionally biased region" description="Polar residues" evidence="1">
    <location>
        <begin position="26"/>
        <end position="37"/>
    </location>
</feature>
<proteinExistence type="predicted"/>
<sequence length="37" mass="4002">MCKRDDSRCPSEISISAASRKDVTKPATSSLTACRTQ</sequence>
<reference evidence="3" key="1">
    <citation type="submission" date="2022-11" db="UniProtKB">
        <authorList>
            <consortium name="WormBaseParasite"/>
        </authorList>
    </citation>
    <scope>IDENTIFICATION</scope>
</reference>
<evidence type="ECO:0000313" key="3">
    <source>
        <dbReference type="WBParaSite" id="PEQ_0001290801-mRNA-1"/>
    </source>
</evidence>
<evidence type="ECO:0000313" key="2">
    <source>
        <dbReference type="Proteomes" id="UP000887564"/>
    </source>
</evidence>
<evidence type="ECO:0000256" key="1">
    <source>
        <dbReference type="SAM" id="MobiDB-lite"/>
    </source>
</evidence>
<keyword evidence="2" id="KW-1185">Reference proteome</keyword>
<name>A0A914S2T3_PAREQ</name>